<dbReference type="PANTHER" id="PTHR11905:SF247">
    <property type="entry name" value="PEPTIDASE M12B DOMAIN-CONTAINING PROTEIN"/>
    <property type="match status" value="1"/>
</dbReference>
<organism evidence="5 6">
    <name type="scientific">Cryptolaemus montrouzieri</name>
    <dbReference type="NCBI Taxonomy" id="559131"/>
    <lineage>
        <taxon>Eukaryota</taxon>
        <taxon>Metazoa</taxon>
        <taxon>Ecdysozoa</taxon>
        <taxon>Arthropoda</taxon>
        <taxon>Hexapoda</taxon>
        <taxon>Insecta</taxon>
        <taxon>Pterygota</taxon>
        <taxon>Neoptera</taxon>
        <taxon>Endopterygota</taxon>
        <taxon>Coleoptera</taxon>
        <taxon>Polyphaga</taxon>
        <taxon>Cucujiformia</taxon>
        <taxon>Coccinelloidea</taxon>
        <taxon>Coccinellidae</taxon>
        <taxon>Scymninae</taxon>
        <taxon>Scymnini</taxon>
        <taxon>Cryptolaemus</taxon>
    </lineage>
</organism>
<feature type="active site" evidence="2">
    <location>
        <position position="407"/>
    </location>
</feature>
<gene>
    <name evidence="5" type="ORF">HHI36_002869</name>
</gene>
<dbReference type="PROSITE" id="PS50215">
    <property type="entry name" value="ADAM_MEPRO"/>
    <property type="match status" value="1"/>
</dbReference>
<dbReference type="SUPFAM" id="SSF55486">
    <property type="entry name" value="Metalloproteases ('zincins'), catalytic domain"/>
    <property type="match status" value="1"/>
</dbReference>
<feature type="chain" id="PRO_5044779696" description="Peptidase M12B domain-containing protein" evidence="3">
    <location>
        <begin position="19"/>
        <end position="439"/>
    </location>
</feature>
<evidence type="ECO:0000256" key="1">
    <source>
        <dbReference type="ARBA" id="ARBA00023157"/>
    </source>
</evidence>
<evidence type="ECO:0000259" key="4">
    <source>
        <dbReference type="PROSITE" id="PS50215"/>
    </source>
</evidence>
<feature type="binding site" evidence="2">
    <location>
        <position position="416"/>
    </location>
    <ligand>
        <name>Zn(2+)</name>
        <dbReference type="ChEBI" id="CHEBI:29105"/>
        <note>catalytic</note>
    </ligand>
</feature>
<evidence type="ECO:0000256" key="2">
    <source>
        <dbReference type="PROSITE-ProRule" id="PRU00276"/>
    </source>
</evidence>
<accession>A0ABD2PBS0</accession>
<protein>
    <recommendedName>
        <fullName evidence="4">Peptidase M12B domain-containing protein</fullName>
    </recommendedName>
</protein>
<feature type="non-terminal residue" evidence="5">
    <location>
        <position position="439"/>
    </location>
</feature>
<feature type="binding site" evidence="2">
    <location>
        <position position="406"/>
    </location>
    <ligand>
        <name>Zn(2+)</name>
        <dbReference type="ChEBI" id="CHEBI:29105"/>
        <note>catalytic</note>
    </ligand>
</feature>
<dbReference type="PANTHER" id="PTHR11905">
    <property type="entry name" value="ADAM A DISINTEGRIN AND METALLOPROTEASE DOMAIN"/>
    <property type="match status" value="1"/>
</dbReference>
<evidence type="ECO:0000256" key="3">
    <source>
        <dbReference type="SAM" id="SignalP"/>
    </source>
</evidence>
<dbReference type="InterPro" id="IPR001590">
    <property type="entry name" value="Peptidase_M12B"/>
</dbReference>
<sequence length="439" mass="49490">MSFFLFFITSFVIGDIQCFVLDTLHDHMTEPELAYYFQNDDKFQIPKYEIVYLPKALSVNEADESESGEETIEYNFSAFEQPVNLRLKRNKNLLAPGFKTFIRNGDDDIEVLSNYTKDCHYLNEHGDTVAAISLCQPESIQGIIVLNNETLEIHPLTQRLQALIKLREPLLDSMSNDEKIPHLIKRATTIPQATFDEVFPTAGNIWQSQEKAENIENSEELIFDFNVKEAASNRPVGGYTLEVAMFFDEAAYRIFAPFMEYDINKLQDMLLAYLNGVQALYHQPSLGTSLQIVLVRLDIMSRQPSKMYHHNGERSKLLDSFCEYQESLNTDSDSDPDHWDMALYISGLDFYAIENGKKSGATMGLATVGGVCHNKYACIIAELGTTNAFGKPYPSAGFTSVYILAHEIGHNLGMHHDSLGNNCAKEGYIMSPSRGTNGE</sequence>
<keyword evidence="2" id="KW-0479">Metal-binding</keyword>
<comment type="caution">
    <text evidence="5">The sequence shown here is derived from an EMBL/GenBank/DDBJ whole genome shotgun (WGS) entry which is preliminary data.</text>
</comment>
<keyword evidence="2" id="KW-0862">Zinc</keyword>
<proteinExistence type="predicted"/>
<comment type="caution">
    <text evidence="2">Lacks conserved residue(s) required for the propagation of feature annotation.</text>
</comment>
<feature type="binding site" evidence="2">
    <location>
        <position position="410"/>
    </location>
    <ligand>
        <name>Zn(2+)</name>
        <dbReference type="ChEBI" id="CHEBI:29105"/>
        <note>catalytic</note>
    </ligand>
</feature>
<keyword evidence="6" id="KW-1185">Reference proteome</keyword>
<keyword evidence="3" id="KW-0732">Signal</keyword>
<feature type="domain" description="Peptidase M12B" evidence="4">
    <location>
        <begin position="239"/>
        <end position="439"/>
    </location>
</feature>
<name>A0ABD2PBS0_9CUCU</name>
<reference evidence="5 6" key="1">
    <citation type="journal article" date="2021" name="BMC Biol.">
        <title>Horizontally acquired antibacterial genes associated with adaptive radiation of ladybird beetles.</title>
        <authorList>
            <person name="Li H.S."/>
            <person name="Tang X.F."/>
            <person name="Huang Y.H."/>
            <person name="Xu Z.Y."/>
            <person name="Chen M.L."/>
            <person name="Du X.Y."/>
            <person name="Qiu B.Y."/>
            <person name="Chen P.T."/>
            <person name="Zhang W."/>
            <person name="Slipinski A."/>
            <person name="Escalona H.E."/>
            <person name="Waterhouse R.M."/>
            <person name="Zwick A."/>
            <person name="Pang H."/>
        </authorList>
    </citation>
    <scope>NUCLEOTIDE SEQUENCE [LARGE SCALE GENOMIC DNA]</scope>
    <source>
        <strain evidence="5">SYSU2018</strain>
    </source>
</reference>
<dbReference type="EMBL" id="JABFTP020000185">
    <property type="protein sequence ID" value="KAL3288423.1"/>
    <property type="molecule type" value="Genomic_DNA"/>
</dbReference>
<dbReference type="GO" id="GO:0046872">
    <property type="term" value="F:metal ion binding"/>
    <property type="evidence" value="ECO:0007669"/>
    <property type="project" value="UniProtKB-KW"/>
</dbReference>
<dbReference type="Pfam" id="PF01562">
    <property type="entry name" value="Pep_M12B_propep"/>
    <property type="match status" value="1"/>
</dbReference>
<keyword evidence="1" id="KW-1015">Disulfide bond</keyword>
<dbReference type="InterPro" id="IPR002870">
    <property type="entry name" value="Peptidase_M12B_N"/>
</dbReference>
<dbReference type="Gene3D" id="3.40.390.10">
    <property type="entry name" value="Collagenase (Catalytic Domain)"/>
    <property type="match status" value="1"/>
</dbReference>
<evidence type="ECO:0000313" key="6">
    <source>
        <dbReference type="Proteomes" id="UP001516400"/>
    </source>
</evidence>
<dbReference type="InterPro" id="IPR024079">
    <property type="entry name" value="MetalloPept_cat_dom_sf"/>
</dbReference>
<dbReference type="Pfam" id="PF13574">
    <property type="entry name" value="Reprolysin_2"/>
    <property type="match status" value="1"/>
</dbReference>
<feature type="signal peptide" evidence="3">
    <location>
        <begin position="1"/>
        <end position="18"/>
    </location>
</feature>
<evidence type="ECO:0000313" key="5">
    <source>
        <dbReference type="EMBL" id="KAL3288423.1"/>
    </source>
</evidence>
<dbReference type="Proteomes" id="UP001516400">
    <property type="component" value="Unassembled WGS sequence"/>
</dbReference>
<dbReference type="AlphaFoldDB" id="A0ABD2PBS0"/>